<dbReference type="EMBL" id="BSOE01000058">
    <property type="protein sequence ID" value="GLR06820.1"/>
    <property type="molecule type" value="Genomic_DNA"/>
</dbReference>
<evidence type="ECO:0000256" key="1">
    <source>
        <dbReference type="SAM" id="SignalP"/>
    </source>
</evidence>
<dbReference type="Proteomes" id="UP001156669">
    <property type="component" value="Unassembled WGS sequence"/>
</dbReference>
<feature type="signal peptide" evidence="1">
    <location>
        <begin position="1"/>
        <end position="21"/>
    </location>
</feature>
<name>A0ABQ5Y7H2_9VIBR</name>
<gene>
    <name evidence="2" type="ORF">GCM10007906_44080</name>
</gene>
<evidence type="ECO:0000313" key="3">
    <source>
        <dbReference type="Proteomes" id="UP001156669"/>
    </source>
</evidence>
<proteinExistence type="predicted"/>
<keyword evidence="3" id="KW-1185">Reference proteome</keyword>
<keyword evidence="1" id="KW-0732">Signal</keyword>
<evidence type="ECO:0000313" key="2">
    <source>
        <dbReference type="EMBL" id="GLR06820.1"/>
    </source>
</evidence>
<protein>
    <submittedName>
        <fullName evidence="2">Uncharacterized protein</fullName>
    </submittedName>
</protein>
<comment type="caution">
    <text evidence="2">The sequence shown here is derived from an EMBL/GenBank/DDBJ whole genome shotgun (WGS) entry which is preliminary data.</text>
</comment>
<dbReference type="RefSeq" id="WP_156145305.1">
    <property type="nucleotide sequence ID" value="NZ_BBLD01000008.1"/>
</dbReference>
<sequence length="104" mass="11848">MKSKHIILFFSILLSSNTTLAKRYWPTETLTDWNLYLNNNVAYISSPQFAKHCSYSRGQINLDGTEFNKAQYSYALSAKSRGKSLRYVIDSEHSTCIITGLSEV</sequence>
<accession>A0ABQ5Y7H2</accession>
<reference evidence="3" key="1">
    <citation type="journal article" date="2019" name="Int. J. Syst. Evol. Microbiol.">
        <title>The Global Catalogue of Microorganisms (GCM) 10K type strain sequencing project: providing services to taxonomists for standard genome sequencing and annotation.</title>
        <authorList>
            <consortium name="The Broad Institute Genomics Platform"/>
            <consortium name="The Broad Institute Genome Sequencing Center for Infectious Disease"/>
            <person name="Wu L."/>
            <person name="Ma J."/>
        </authorList>
    </citation>
    <scope>NUCLEOTIDE SEQUENCE [LARGE SCALE GENOMIC DNA]</scope>
    <source>
        <strain evidence="3">NBRC 110633</strain>
    </source>
</reference>
<organism evidence="2 3">
    <name type="scientific">Vibrio hyugaensis</name>
    <dbReference type="NCBI Taxonomy" id="1534743"/>
    <lineage>
        <taxon>Bacteria</taxon>
        <taxon>Pseudomonadati</taxon>
        <taxon>Pseudomonadota</taxon>
        <taxon>Gammaproteobacteria</taxon>
        <taxon>Vibrionales</taxon>
        <taxon>Vibrionaceae</taxon>
        <taxon>Vibrio</taxon>
    </lineage>
</organism>
<feature type="chain" id="PRO_5045239077" evidence="1">
    <location>
        <begin position="22"/>
        <end position="104"/>
    </location>
</feature>